<organism evidence="4 5">
    <name type="scientific">Aquisphaera giovannonii</name>
    <dbReference type="NCBI Taxonomy" id="406548"/>
    <lineage>
        <taxon>Bacteria</taxon>
        <taxon>Pseudomonadati</taxon>
        <taxon>Planctomycetota</taxon>
        <taxon>Planctomycetia</taxon>
        <taxon>Isosphaerales</taxon>
        <taxon>Isosphaeraceae</taxon>
        <taxon>Aquisphaera</taxon>
    </lineage>
</organism>
<accession>A0A5B9WEL3</accession>
<gene>
    <name evidence="4" type="ORF">OJF2_76340</name>
</gene>
<dbReference type="Gene3D" id="1.10.10.1320">
    <property type="entry name" value="Anti-sigma factor, zinc-finger domain"/>
    <property type="match status" value="1"/>
</dbReference>
<evidence type="ECO:0000256" key="1">
    <source>
        <dbReference type="SAM" id="MobiDB-lite"/>
    </source>
</evidence>
<dbReference type="KEGG" id="agv:OJF2_76340"/>
<feature type="region of interest" description="Disordered" evidence="1">
    <location>
        <begin position="272"/>
        <end position="323"/>
    </location>
</feature>
<reference evidence="4 5" key="1">
    <citation type="submission" date="2019-08" db="EMBL/GenBank/DDBJ databases">
        <title>Deep-cultivation of Planctomycetes and their phenomic and genomic characterization uncovers novel biology.</title>
        <authorList>
            <person name="Wiegand S."/>
            <person name="Jogler M."/>
            <person name="Boedeker C."/>
            <person name="Pinto D."/>
            <person name="Vollmers J."/>
            <person name="Rivas-Marin E."/>
            <person name="Kohn T."/>
            <person name="Peeters S.H."/>
            <person name="Heuer A."/>
            <person name="Rast P."/>
            <person name="Oberbeckmann S."/>
            <person name="Bunk B."/>
            <person name="Jeske O."/>
            <person name="Meyerdierks A."/>
            <person name="Storesund J.E."/>
            <person name="Kallscheuer N."/>
            <person name="Luecker S."/>
            <person name="Lage O.M."/>
            <person name="Pohl T."/>
            <person name="Merkel B.J."/>
            <person name="Hornburger P."/>
            <person name="Mueller R.-W."/>
            <person name="Bruemmer F."/>
            <person name="Labrenz M."/>
            <person name="Spormann A.M."/>
            <person name="Op den Camp H."/>
            <person name="Overmann J."/>
            <person name="Amann R."/>
            <person name="Jetten M.S.M."/>
            <person name="Mascher T."/>
            <person name="Medema M.H."/>
            <person name="Devos D.P."/>
            <person name="Kaster A.-K."/>
            <person name="Ovreas L."/>
            <person name="Rohde M."/>
            <person name="Galperin M.Y."/>
            <person name="Jogler C."/>
        </authorList>
    </citation>
    <scope>NUCLEOTIDE SEQUENCE [LARGE SCALE GENOMIC DNA]</scope>
    <source>
        <strain evidence="4 5">OJF2</strain>
    </source>
</reference>
<dbReference type="AlphaFoldDB" id="A0A5B9WEL3"/>
<dbReference type="InterPro" id="IPR027383">
    <property type="entry name" value="Znf_put"/>
</dbReference>
<dbReference type="InterPro" id="IPR041916">
    <property type="entry name" value="Anti_sigma_zinc_sf"/>
</dbReference>
<dbReference type="Proteomes" id="UP000324233">
    <property type="component" value="Chromosome"/>
</dbReference>
<protein>
    <recommendedName>
        <fullName evidence="3">Putative zinc-finger domain-containing protein</fullName>
    </recommendedName>
</protein>
<keyword evidence="2" id="KW-0812">Transmembrane</keyword>
<keyword evidence="5" id="KW-1185">Reference proteome</keyword>
<keyword evidence="2" id="KW-1133">Transmembrane helix</keyword>
<name>A0A5B9WEL3_9BACT</name>
<dbReference type="EMBL" id="CP042997">
    <property type="protein sequence ID" value="QEH39022.1"/>
    <property type="molecule type" value="Genomic_DNA"/>
</dbReference>
<evidence type="ECO:0000313" key="5">
    <source>
        <dbReference type="Proteomes" id="UP000324233"/>
    </source>
</evidence>
<feature type="compositionally biased region" description="Low complexity" evidence="1">
    <location>
        <begin position="276"/>
        <end position="301"/>
    </location>
</feature>
<keyword evidence="2" id="KW-0472">Membrane</keyword>
<evidence type="ECO:0000259" key="3">
    <source>
        <dbReference type="Pfam" id="PF13490"/>
    </source>
</evidence>
<evidence type="ECO:0000256" key="2">
    <source>
        <dbReference type="SAM" id="Phobius"/>
    </source>
</evidence>
<feature type="transmembrane region" description="Helical" evidence="2">
    <location>
        <begin position="196"/>
        <end position="214"/>
    </location>
</feature>
<dbReference type="RefSeq" id="WP_168222277.1">
    <property type="nucleotide sequence ID" value="NZ_CP042997.1"/>
</dbReference>
<proteinExistence type="predicted"/>
<evidence type="ECO:0000313" key="4">
    <source>
        <dbReference type="EMBL" id="QEH39022.1"/>
    </source>
</evidence>
<sequence>MAENDKGVIMGGSCCEWVRERLPLLVEDADGVAAEGWEADAADRARVEEHLAGCAACRGRKSSLERAMSALGALAAEPWTDAGAAGEPASPSLLPGIEARILRQRADARAWWRRLWRVACPDGVREAADRIAWRLREARDELPLQLAWRRDTLTEAIGRRARIAAARLRGGLRAFEAAAGLRGRGVRGLDGLRPGFGMALGLAMAAGLATFALVDRARTSAEVRIVAAAVPLPLPTRPSAVSEDVVTAAAALTNLRASTSLVEAGQTFPPEDLSVASSGSRPAGTATAAATAATSSSPSARLDFDLDHGTPMPPEARGGKPAY</sequence>
<feature type="domain" description="Putative zinc-finger" evidence="3">
    <location>
        <begin position="38"/>
        <end position="58"/>
    </location>
</feature>
<dbReference type="Pfam" id="PF13490">
    <property type="entry name" value="zf-HC2"/>
    <property type="match status" value="1"/>
</dbReference>